<name>A0A0R1H8U0_9LACO</name>
<reference evidence="1 2" key="1">
    <citation type="journal article" date="2015" name="Genome Announc.">
        <title>Expanding the biotechnology potential of lactobacilli through comparative genomics of 213 strains and associated genera.</title>
        <authorList>
            <person name="Sun Z."/>
            <person name="Harris H.M."/>
            <person name="McCann A."/>
            <person name="Guo C."/>
            <person name="Argimon S."/>
            <person name="Zhang W."/>
            <person name="Yang X."/>
            <person name="Jeffery I.B."/>
            <person name="Cooney J.C."/>
            <person name="Kagawa T.F."/>
            <person name="Liu W."/>
            <person name="Song Y."/>
            <person name="Salvetti E."/>
            <person name="Wrobel A."/>
            <person name="Rasinkangas P."/>
            <person name="Parkhill J."/>
            <person name="Rea M.C."/>
            <person name="O'Sullivan O."/>
            <person name="Ritari J."/>
            <person name="Douillard F.P."/>
            <person name="Paul Ross R."/>
            <person name="Yang R."/>
            <person name="Briner A.E."/>
            <person name="Felis G.E."/>
            <person name="de Vos W.M."/>
            <person name="Barrangou R."/>
            <person name="Klaenhammer T.R."/>
            <person name="Caufield P.W."/>
            <person name="Cui Y."/>
            <person name="Zhang H."/>
            <person name="O'Toole P.W."/>
        </authorList>
    </citation>
    <scope>NUCLEOTIDE SEQUENCE [LARGE SCALE GENOMIC DNA]</scope>
    <source>
        <strain evidence="1 2">DSM 20003</strain>
    </source>
</reference>
<gene>
    <name evidence="1" type="ORF">FC07_GL001742</name>
</gene>
<keyword evidence="2" id="KW-1185">Reference proteome</keyword>
<dbReference type="EMBL" id="AZDA01000025">
    <property type="protein sequence ID" value="KRK40034.1"/>
    <property type="molecule type" value="Genomic_DNA"/>
</dbReference>
<comment type="caution">
    <text evidence="1">The sequence shown here is derived from an EMBL/GenBank/DDBJ whole genome shotgun (WGS) entry which is preliminary data.</text>
</comment>
<dbReference type="PATRIC" id="fig|1423726.3.peg.1802"/>
<dbReference type="AlphaFoldDB" id="A0A0R1H8U0"/>
<evidence type="ECO:0000313" key="2">
    <source>
        <dbReference type="Proteomes" id="UP000051461"/>
    </source>
</evidence>
<accession>A0A0R1H8U0</accession>
<protein>
    <submittedName>
        <fullName evidence="1">Uncharacterized protein</fullName>
    </submittedName>
</protein>
<proteinExistence type="predicted"/>
<organism evidence="1 2">
    <name type="scientific">Loigolactobacillus bifermentans DSM 20003</name>
    <dbReference type="NCBI Taxonomy" id="1423726"/>
    <lineage>
        <taxon>Bacteria</taxon>
        <taxon>Bacillati</taxon>
        <taxon>Bacillota</taxon>
        <taxon>Bacilli</taxon>
        <taxon>Lactobacillales</taxon>
        <taxon>Lactobacillaceae</taxon>
        <taxon>Loigolactobacillus</taxon>
    </lineage>
</organism>
<evidence type="ECO:0000313" key="1">
    <source>
        <dbReference type="EMBL" id="KRK40034.1"/>
    </source>
</evidence>
<dbReference type="Proteomes" id="UP000051461">
    <property type="component" value="Unassembled WGS sequence"/>
</dbReference>
<sequence length="182" mass="21079">MMVKEVAILKLWQTQLFQELVELLNFHDSNQHTIGSLPSCPDCQEFLLNNRATEAVTWLTDFYQHQNRGYQLFPLNDYILQVGPTFYLLRARQLTRAQQLLKLHLQKNVTFAHGFKITHLDALFLISLEQSAACRDEVVSILTQHPQLSALILKTTDCRGWHLLQRLKASQCQNSHKKPLSI</sequence>